<gene>
    <name evidence="1" type="ORF">K8V39_08260</name>
</gene>
<reference evidence="1" key="1">
    <citation type="journal article" date="2021" name="PeerJ">
        <title>Extensive microbial diversity within the chicken gut microbiome revealed by metagenomics and culture.</title>
        <authorList>
            <person name="Gilroy R."/>
            <person name="Ravi A."/>
            <person name="Getino M."/>
            <person name="Pursley I."/>
            <person name="Horton D.L."/>
            <person name="Alikhan N.F."/>
            <person name="Baker D."/>
            <person name="Gharbi K."/>
            <person name="Hall N."/>
            <person name="Watson M."/>
            <person name="Adriaenssens E.M."/>
            <person name="Foster-Nyarko E."/>
            <person name="Jarju S."/>
            <person name="Secka A."/>
            <person name="Antonio M."/>
            <person name="Oren A."/>
            <person name="Chaudhuri R.R."/>
            <person name="La Ragione R."/>
            <person name="Hildebrand F."/>
            <person name="Pallen M.J."/>
        </authorList>
    </citation>
    <scope>NUCLEOTIDE SEQUENCE</scope>
    <source>
        <strain evidence="1">USAMLcec4-12693</strain>
    </source>
</reference>
<proteinExistence type="predicted"/>
<accession>A0A9D2VZ74</accession>
<protein>
    <submittedName>
        <fullName evidence="1">2-ketoisovalerate ferredoxin oxidoreductase</fullName>
    </submittedName>
</protein>
<evidence type="ECO:0000313" key="1">
    <source>
        <dbReference type="EMBL" id="HJH50241.1"/>
    </source>
</evidence>
<dbReference type="Proteomes" id="UP000813420">
    <property type="component" value="Unassembled WGS sequence"/>
</dbReference>
<comment type="caution">
    <text evidence="1">The sequence shown here is derived from an EMBL/GenBank/DDBJ whole genome shotgun (WGS) entry which is preliminary data.</text>
</comment>
<sequence>MKIIGTQKELDWIREALANNCDGCVFGEKCSENACREQEQHGKVLTSCREFLDRQIRFVLADSGSAENQEHLEKDSTR</sequence>
<name>A0A9D2VZ74_9FIRM</name>
<reference evidence="1" key="2">
    <citation type="submission" date="2021-09" db="EMBL/GenBank/DDBJ databases">
        <authorList>
            <person name="Gilroy R."/>
        </authorList>
    </citation>
    <scope>NUCLEOTIDE SEQUENCE</scope>
    <source>
        <strain evidence="1">USAMLcec4-12693</strain>
    </source>
</reference>
<dbReference type="EMBL" id="DYXE01000074">
    <property type="protein sequence ID" value="HJH50241.1"/>
    <property type="molecule type" value="Genomic_DNA"/>
</dbReference>
<organism evidence="1 2">
    <name type="scientific">Merdimonas faecis</name>
    <dbReference type="NCBI Taxonomy" id="1653435"/>
    <lineage>
        <taxon>Bacteria</taxon>
        <taxon>Bacillati</taxon>
        <taxon>Bacillota</taxon>
        <taxon>Clostridia</taxon>
        <taxon>Lachnospirales</taxon>
        <taxon>Lachnospiraceae</taxon>
        <taxon>Merdimonas</taxon>
    </lineage>
</organism>
<dbReference type="RefSeq" id="WP_277272258.1">
    <property type="nucleotide sequence ID" value="NZ_DYXE01000074.1"/>
</dbReference>
<dbReference type="AlphaFoldDB" id="A0A9D2VZ74"/>
<evidence type="ECO:0000313" key="2">
    <source>
        <dbReference type="Proteomes" id="UP000813420"/>
    </source>
</evidence>